<dbReference type="PROSITE" id="PS01136">
    <property type="entry name" value="UPF0034"/>
    <property type="match status" value="1"/>
</dbReference>
<dbReference type="InterPro" id="IPR035587">
    <property type="entry name" value="DUS-like_FMN-bd"/>
</dbReference>
<dbReference type="GO" id="GO:0003723">
    <property type="term" value="F:RNA binding"/>
    <property type="evidence" value="ECO:0007669"/>
    <property type="project" value="TreeGrafter"/>
</dbReference>
<keyword evidence="5" id="KW-0521">NADP</keyword>
<sequence>MDEAVVATDRTPVGQPCVQRAAAPSQNIYSEGHFIPNVAGIEMFFFFCYSLRTMWIEDVNKPILALSPMADMTDSAFCQIVRKIGGADIVFREMVSAEALVRDNEKTLGMTDFVEAERPIVQQIFGADPLTMAKAAEIVMEHAKPEGIDINMGCPVYKITSNFNGAALMKEAKLAAEIVREMKKVMGDTPLSVKIRLGWDDDEGFKTFIPVLEEAGADLITIHGRTKAQGYSGVSNWDLIRQAKEIATVPLLANGDIHEPHQVWEALEQTGADGVMIARGALGNPWFFQLAINNKQLTIPLEEKIRVILEHATLHAEHSAKQRALSKKHVLAGVNAEELEKTSIVTFRKHLSWYFKSNKLGMEIPGIKEFRSELVRIQSIEELEEILKRLEEHVNSAV</sequence>
<proteinExistence type="predicted"/>
<dbReference type="GO" id="GO:0017150">
    <property type="term" value="F:tRNA dihydrouridine synthase activity"/>
    <property type="evidence" value="ECO:0007669"/>
    <property type="project" value="InterPro"/>
</dbReference>
<keyword evidence="2" id="KW-0285">Flavoprotein</keyword>
<evidence type="ECO:0000313" key="9">
    <source>
        <dbReference type="Proteomes" id="UP000231456"/>
    </source>
</evidence>
<dbReference type="PANTHER" id="PTHR45846:SF1">
    <property type="entry name" value="TRNA-DIHYDROURIDINE(47) SYNTHASE [NAD(P)(+)]-LIKE"/>
    <property type="match status" value="1"/>
</dbReference>
<dbReference type="SUPFAM" id="SSF51395">
    <property type="entry name" value="FMN-linked oxidoreductases"/>
    <property type="match status" value="1"/>
</dbReference>
<name>A0A2M8FB21_9BACT</name>
<dbReference type="EMBL" id="PFRH01000011">
    <property type="protein sequence ID" value="PJC52926.1"/>
    <property type="molecule type" value="Genomic_DNA"/>
</dbReference>
<accession>A0A2M8FB21</accession>
<evidence type="ECO:0000259" key="7">
    <source>
        <dbReference type="Pfam" id="PF01207"/>
    </source>
</evidence>
<keyword evidence="4" id="KW-0819">tRNA processing</keyword>
<dbReference type="Gene3D" id="3.20.20.70">
    <property type="entry name" value="Aldolase class I"/>
    <property type="match status" value="1"/>
</dbReference>
<dbReference type="PANTHER" id="PTHR45846">
    <property type="entry name" value="TRNA-DIHYDROURIDINE(47) SYNTHASE [NAD(P)(+)]-LIKE"/>
    <property type="match status" value="1"/>
</dbReference>
<dbReference type="InterPro" id="IPR013785">
    <property type="entry name" value="Aldolase_TIM"/>
</dbReference>
<evidence type="ECO:0000256" key="4">
    <source>
        <dbReference type="ARBA" id="ARBA00022694"/>
    </source>
</evidence>
<dbReference type="InterPro" id="IPR024036">
    <property type="entry name" value="tRNA-dHydroUridine_Synthase_C"/>
</dbReference>
<reference evidence="9" key="1">
    <citation type="submission" date="2017-09" db="EMBL/GenBank/DDBJ databases">
        <title>Depth-based differentiation of microbial function through sediment-hosted aquifers and enrichment of novel symbionts in the deep terrestrial subsurface.</title>
        <authorList>
            <person name="Probst A.J."/>
            <person name="Ladd B."/>
            <person name="Jarett J.K."/>
            <person name="Geller-Mcgrath D.E."/>
            <person name="Sieber C.M.K."/>
            <person name="Emerson J.B."/>
            <person name="Anantharaman K."/>
            <person name="Thomas B.C."/>
            <person name="Malmstrom R."/>
            <person name="Stieglmeier M."/>
            <person name="Klingl A."/>
            <person name="Woyke T."/>
            <person name="Ryan C.M."/>
            <person name="Banfield J.F."/>
        </authorList>
    </citation>
    <scope>NUCLEOTIDE SEQUENCE [LARGE SCALE GENOMIC DNA]</scope>
</reference>
<dbReference type="Pfam" id="PF01207">
    <property type="entry name" value="Dus"/>
    <property type="match status" value="1"/>
</dbReference>
<feature type="domain" description="DUS-like FMN-binding" evidence="7">
    <location>
        <begin position="66"/>
        <end position="386"/>
    </location>
</feature>
<evidence type="ECO:0000256" key="2">
    <source>
        <dbReference type="ARBA" id="ARBA00022630"/>
    </source>
</evidence>
<dbReference type="CDD" id="cd02801">
    <property type="entry name" value="DUS_like_FMN"/>
    <property type="match status" value="1"/>
</dbReference>
<dbReference type="Gene3D" id="1.10.1200.80">
    <property type="entry name" value="Putative flavin oxidoreducatase, domain 2"/>
    <property type="match status" value="1"/>
</dbReference>
<gene>
    <name evidence="8" type="ORF">CO030_00315</name>
</gene>
<evidence type="ECO:0000256" key="5">
    <source>
        <dbReference type="ARBA" id="ARBA00022857"/>
    </source>
</evidence>
<evidence type="ECO:0000256" key="6">
    <source>
        <dbReference type="ARBA" id="ARBA00023002"/>
    </source>
</evidence>
<keyword evidence="3" id="KW-0288">FMN</keyword>
<dbReference type="AlphaFoldDB" id="A0A2M8FB21"/>
<evidence type="ECO:0000256" key="3">
    <source>
        <dbReference type="ARBA" id="ARBA00022643"/>
    </source>
</evidence>
<dbReference type="GO" id="GO:0050660">
    <property type="term" value="F:flavin adenine dinucleotide binding"/>
    <property type="evidence" value="ECO:0007669"/>
    <property type="project" value="InterPro"/>
</dbReference>
<comment type="cofactor">
    <cofactor evidence="1">
        <name>FMN</name>
        <dbReference type="ChEBI" id="CHEBI:58210"/>
    </cofactor>
</comment>
<organism evidence="8 9">
    <name type="scientific">Candidatus Magasanikbacteria bacterium CG_4_9_14_0_2_um_filter_42_11</name>
    <dbReference type="NCBI Taxonomy" id="1974643"/>
    <lineage>
        <taxon>Bacteria</taxon>
        <taxon>Candidatus Magasanikiibacteriota</taxon>
    </lineage>
</organism>
<comment type="caution">
    <text evidence="8">The sequence shown here is derived from an EMBL/GenBank/DDBJ whole genome shotgun (WGS) entry which is preliminary data.</text>
</comment>
<evidence type="ECO:0000256" key="1">
    <source>
        <dbReference type="ARBA" id="ARBA00001917"/>
    </source>
</evidence>
<protein>
    <submittedName>
        <fullName evidence="8">tRNA dihydrouridine synthase DusB</fullName>
    </submittedName>
</protein>
<evidence type="ECO:0000313" key="8">
    <source>
        <dbReference type="EMBL" id="PJC52926.1"/>
    </source>
</evidence>
<dbReference type="Proteomes" id="UP000231456">
    <property type="component" value="Unassembled WGS sequence"/>
</dbReference>
<keyword evidence="6" id="KW-0560">Oxidoreductase</keyword>
<dbReference type="InterPro" id="IPR018517">
    <property type="entry name" value="tRNA_hU_synthase_CS"/>
</dbReference>